<evidence type="ECO:0000313" key="2">
    <source>
        <dbReference type="EMBL" id="PVD34355.1"/>
    </source>
</evidence>
<gene>
    <name evidence="2" type="ORF">C0Q70_05626</name>
</gene>
<protein>
    <submittedName>
        <fullName evidence="2">Uncharacterized protein</fullName>
    </submittedName>
</protein>
<name>A0A2T7PLP5_POMCA</name>
<organism evidence="2 3">
    <name type="scientific">Pomacea canaliculata</name>
    <name type="common">Golden apple snail</name>
    <dbReference type="NCBI Taxonomy" id="400727"/>
    <lineage>
        <taxon>Eukaryota</taxon>
        <taxon>Metazoa</taxon>
        <taxon>Spiralia</taxon>
        <taxon>Lophotrochozoa</taxon>
        <taxon>Mollusca</taxon>
        <taxon>Gastropoda</taxon>
        <taxon>Caenogastropoda</taxon>
        <taxon>Architaenioglossa</taxon>
        <taxon>Ampullarioidea</taxon>
        <taxon>Ampullariidae</taxon>
        <taxon>Pomacea</taxon>
    </lineage>
</organism>
<accession>A0A2T7PLP5</accession>
<comment type="caution">
    <text evidence="2">The sequence shown here is derived from an EMBL/GenBank/DDBJ whole genome shotgun (WGS) entry which is preliminary data.</text>
</comment>
<dbReference type="EMBL" id="PZQS01000003">
    <property type="protein sequence ID" value="PVD34355.1"/>
    <property type="molecule type" value="Genomic_DNA"/>
</dbReference>
<evidence type="ECO:0000313" key="3">
    <source>
        <dbReference type="Proteomes" id="UP000245119"/>
    </source>
</evidence>
<keyword evidence="3" id="KW-1185">Reference proteome</keyword>
<dbReference type="AlphaFoldDB" id="A0A2T7PLP5"/>
<feature type="compositionally biased region" description="Low complexity" evidence="1">
    <location>
        <begin position="23"/>
        <end position="36"/>
    </location>
</feature>
<dbReference type="Proteomes" id="UP000245119">
    <property type="component" value="Linkage Group LG3"/>
</dbReference>
<reference evidence="2 3" key="1">
    <citation type="submission" date="2018-04" db="EMBL/GenBank/DDBJ databases">
        <title>The genome of golden apple snail Pomacea canaliculata provides insight into stress tolerance and invasive adaptation.</title>
        <authorList>
            <person name="Liu C."/>
            <person name="Liu B."/>
            <person name="Ren Y."/>
            <person name="Zhang Y."/>
            <person name="Wang H."/>
            <person name="Li S."/>
            <person name="Jiang F."/>
            <person name="Yin L."/>
            <person name="Zhang G."/>
            <person name="Qian W."/>
            <person name="Fan W."/>
        </authorList>
    </citation>
    <scope>NUCLEOTIDE SEQUENCE [LARGE SCALE GENOMIC DNA]</scope>
    <source>
        <strain evidence="2">SZHN2017</strain>
        <tissue evidence="2">Muscle</tissue>
    </source>
</reference>
<sequence length="118" mass="12573">MTTMIAQPSVVLPGLALDRSQHRSQQASAPHQQQQQNDDTINLLQFIDMASSNIKLALDRPPRASARSTIVSTCRSNSSAAVASPANVVGIRRGERDPAEAVVESLRLVAATSDALAR</sequence>
<proteinExistence type="predicted"/>
<evidence type="ECO:0000256" key="1">
    <source>
        <dbReference type="SAM" id="MobiDB-lite"/>
    </source>
</evidence>
<feature type="region of interest" description="Disordered" evidence="1">
    <location>
        <begin position="15"/>
        <end position="38"/>
    </location>
</feature>